<dbReference type="EC" id="2.3.2.30" evidence="7"/>
<evidence type="ECO:0000256" key="2">
    <source>
        <dbReference type="ARBA" id="ARBA00022516"/>
    </source>
</evidence>
<comment type="function">
    <text evidence="9">Catalyzes the first step in the biosynthesis of ornithine lipids, which are phosphorus-free membrane lipids. Catalyzes the 3-hydroxyacyl-acyl carrier protein-dependent acylation of ornithine to form lyso-ornithine lipid (LOL).</text>
</comment>
<evidence type="ECO:0000256" key="10">
    <source>
        <dbReference type="ARBA" id="ARBA00047785"/>
    </source>
</evidence>
<dbReference type="InterPro" id="IPR052351">
    <property type="entry name" value="Ornithine_N-alpha-AT"/>
</dbReference>
<organism evidence="11 12">
    <name type="scientific">Glacieibacterium frigidum</name>
    <dbReference type="NCBI Taxonomy" id="2593303"/>
    <lineage>
        <taxon>Bacteria</taxon>
        <taxon>Pseudomonadati</taxon>
        <taxon>Pseudomonadota</taxon>
        <taxon>Alphaproteobacteria</taxon>
        <taxon>Sphingomonadales</taxon>
        <taxon>Sphingosinicellaceae</taxon>
        <taxon>Glacieibacterium</taxon>
    </lineage>
</organism>
<accession>A0A552UF81</accession>
<name>A0A552UF81_9SPHN</name>
<evidence type="ECO:0000256" key="9">
    <source>
        <dbReference type="ARBA" id="ARBA00045724"/>
    </source>
</evidence>
<comment type="catalytic activity">
    <reaction evidence="10">
        <text>a (3R)-hydroxyacyl-[ACP] + L-ornithine = a lyso-ornithine lipid + holo-[ACP] + H(+)</text>
        <dbReference type="Rhea" id="RHEA:20633"/>
        <dbReference type="Rhea" id="RHEA-COMP:9685"/>
        <dbReference type="Rhea" id="RHEA-COMP:9945"/>
        <dbReference type="ChEBI" id="CHEBI:15378"/>
        <dbReference type="ChEBI" id="CHEBI:46911"/>
        <dbReference type="ChEBI" id="CHEBI:64479"/>
        <dbReference type="ChEBI" id="CHEBI:78827"/>
        <dbReference type="ChEBI" id="CHEBI:138482"/>
        <dbReference type="EC" id="2.3.2.30"/>
    </reaction>
    <physiologicalReaction direction="left-to-right" evidence="10">
        <dbReference type="Rhea" id="RHEA:20634"/>
    </physiologicalReaction>
</comment>
<dbReference type="InterPro" id="IPR016181">
    <property type="entry name" value="Acyl_CoA_acyltransferase"/>
</dbReference>
<keyword evidence="3 11" id="KW-0808">Transferase</keyword>
<dbReference type="EMBL" id="VJWA01000001">
    <property type="protein sequence ID" value="TRW16851.1"/>
    <property type="molecule type" value="Genomic_DNA"/>
</dbReference>
<evidence type="ECO:0000313" key="11">
    <source>
        <dbReference type="EMBL" id="TRW16851.1"/>
    </source>
</evidence>
<evidence type="ECO:0000256" key="3">
    <source>
        <dbReference type="ARBA" id="ARBA00022679"/>
    </source>
</evidence>
<gene>
    <name evidence="11" type="ORF">FMM06_01180</name>
</gene>
<dbReference type="AlphaFoldDB" id="A0A552UF81"/>
<keyword evidence="2" id="KW-0444">Lipid biosynthesis</keyword>
<evidence type="ECO:0000256" key="8">
    <source>
        <dbReference type="ARBA" id="ARBA00039866"/>
    </source>
</evidence>
<evidence type="ECO:0000256" key="7">
    <source>
        <dbReference type="ARBA" id="ARBA00039058"/>
    </source>
</evidence>
<dbReference type="RefSeq" id="WP_143554395.1">
    <property type="nucleotide sequence ID" value="NZ_VJWA01000001.1"/>
</dbReference>
<keyword evidence="4" id="KW-0443">Lipid metabolism</keyword>
<dbReference type="SUPFAM" id="SSF55729">
    <property type="entry name" value="Acyl-CoA N-acyltransferases (Nat)"/>
    <property type="match status" value="1"/>
</dbReference>
<dbReference type="Proteomes" id="UP000317894">
    <property type="component" value="Unassembled WGS sequence"/>
</dbReference>
<comment type="pathway">
    <text evidence="1">Lipid metabolism.</text>
</comment>
<dbReference type="PANTHER" id="PTHR37323:SF1">
    <property type="entry name" value="L-ORNITHINE N(ALPHA)-ACYLTRANSFERASE"/>
    <property type="match status" value="1"/>
</dbReference>
<dbReference type="Pfam" id="PF13444">
    <property type="entry name" value="Acetyltransf_5"/>
    <property type="match status" value="1"/>
</dbReference>
<dbReference type="PANTHER" id="PTHR37323">
    <property type="entry name" value="GCN5-RELATED N-ACETYLTRANSFERASE"/>
    <property type="match status" value="1"/>
</dbReference>
<evidence type="ECO:0000256" key="5">
    <source>
        <dbReference type="ARBA" id="ARBA00023315"/>
    </source>
</evidence>
<keyword evidence="5" id="KW-0012">Acyltransferase</keyword>
<protein>
    <recommendedName>
        <fullName evidence="8">L-ornithine N(alpha)-acyltransferase</fullName>
        <ecNumber evidence="7">2.3.2.30</ecNumber>
    </recommendedName>
</protein>
<comment type="similarity">
    <text evidence="6">Belongs to the acetyltransferase family. OlsB subfamily.</text>
</comment>
<proteinExistence type="inferred from homology"/>
<evidence type="ECO:0000256" key="4">
    <source>
        <dbReference type="ARBA" id="ARBA00023098"/>
    </source>
</evidence>
<comment type="caution">
    <text evidence="11">The sequence shown here is derived from an EMBL/GenBank/DDBJ whole genome shotgun (WGS) entry which is preliminary data.</text>
</comment>
<evidence type="ECO:0000256" key="1">
    <source>
        <dbReference type="ARBA" id="ARBA00005189"/>
    </source>
</evidence>
<dbReference type="GO" id="GO:0043810">
    <property type="term" value="F:ornithine-acyl [acyl carrier protein] N-acyltransferase activity"/>
    <property type="evidence" value="ECO:0007669"/>
    <property type="project" value="UniProtKB-EC"/>
</dbReference>
<reference evidence="11 12" key="1">
    <citation type="submission" date="2019-07" db="EMBL/GenBank/DDBJ databases">
        <title>Novel species isolated from glacier.</title>
        <authorList>
            <person name="Liu Q."/>
            <person name="Xin Y.-H."/>
        </authorList>
    </citation>
    <scope>NUCLEOTIDE SEQUENCE [LARGE SCALE GENOMIC DNA]</scope>
    <source>
        <strain evidence="11 12">LB1R16</strain>
    </source>
</reference>
<keyword evidence="12" id="KW-1185">Reference proteome</keyword>
<dbReference type="OrthoDB" id="9787072at2"/>
<dbReference type="GO" id="GO:0006629">
    <property type="term" value="P:lipid metabolic process"/>
    <property type="evidence" value="ECO:0007669"/>
    <property type="project" value="UniProtKB-KW"/>
</dbReference>
<evidence type="ECO:0000256" key="6">
    <source>
        <dbReference type="ARBA" id="ARBA00038095"/>
    </source>
</evidence>
<evidence type="ECO:0000313" key="12">
    <source>
        <dbReference type="Proteomes" id="UP000317894"/>
    </source>
</evidence>
<sequence length="280" mass="30699">MGKHKRSTAVAADWLAVTPYIHRAGTLDVRLATSSEEIEAAQALRYQIFYDEMGAAPATHMLASKRDIDDYDAVCDHLLVIDHGEDGRPHVVGTYRLLRQVVAQLNRGFYSAGEYDLSPLIETSKTSGQLLELGRSCVAPDYRNNATISLLWRGIASYLQTHSIGFLFGCASLHGANAGAHAAELSYLYHHHLAPPELRARALPEHYVPMGVLPPERFDARAASKALPPLIKGYLRVGALIGDGAFVDPQFNTTDVFVVMPVERITKRYAGRFDVAGDAN</sequence>
<dbReference type="Gene3D" id="3.40.630.30">
    <property type="match status" value="1"/>
</dbReference>